<dbReference type="Pfam" id="PF00282">
    <property type="entry name" value="Pyridoxal_deC"/>
    <property type="match status" value="1"/>
</dbReference>
<dbReference type="InterPro" id="IPR002129">
    <property type="entry name" value="PyrdxlP-dep_de-COase"/>
</dbReference>
<dbReference type="GO" id="GO:0016831">
    <property type="term" value="F:carboxy-lyase activity"/>
    <property type="evidence" value="ECO:0007669"/>
    <property type="project" value="UniProtKB-KW"/>
</dbReference>
<dbReference type="Gene3D" id="3.90.1150.10">
    <property type="entry name" value="Aspartate Aminotransferase, domain 1"/>
    <property type="match status" value="1"/>
</dbReference>
<evidence type="ECO:0000313" key="8">
    <source>
        <dbReference type="EMBL" id="AMC11186.1"/>
    </source>
</evidence>
<dbReference type="Gene3D" id="3.40.640.10">
    <property type="entry name" value="Type I PLP-dependent aspartate aminotransferase-like (Major domain)"/>
    <property type="match status" value="1"/>
</dbReference>
<dbReference type="KEGG" id="lut:Lupro_07925"/>
<keyword evidence="4 6" id="KW-0663">Pyridoxal phosphate</keyword>
<reference evidence="9" key="1">
    <citation type="submission" date="2015-12" db="EMBL/GenBank/DDBJ databases">
        <title>Complete genome sequence of Lutibacter profundus strain LP1.</title>
        <authorList>
            <person name="Wissuwa J."/>
            <person name="Le Moine Bauer S."/>
            <person name="Stokke R."/>
            <person name="Dahle H."/>
            <person name="Steen I.H."/>
        </authorList>
    </citation>
    <scope>NUCLEOTIDE SEQUENCE [LARGE SCALE GENOMIC DNA]</scope>
    <source>
        <strain evidence="9">LP1</strain>
    </source>
</reference>
<dbReference type="EMBL" id="CP013355">
    <property type="protein sequence ID" value="AMC11186.1"/>
    <property type="molecule type" value="Genomic_DNA"/>
</dbReference>
<dbReference type="STRING" id="1622118.Lupro_07925"/>
<dbReference type="GO" id="GO:0005737">
    <property type="term" value="C:cytoplasm"/>
    <property type="evidence" value="ECO:0007669"/>
    <property type="project" value="TreeGrafter"/>
</dbReference>
<evidence type="ECO:0000313" key="9">
    <source>
        <dbReference type="Proteomes" id="UP000059672"/>
    </source>
</evidence>
<comment type="similarity">
    <text evidence="2 7">Belongs to the group II decarboxylase family.</text>
</comment>
<dbReference type="PATRIC" id="fig|1622118.3.peg.1639"/>
<protein>
    <recommendedName>
        <fullName evidence="10">L-2,4-diaminobutyrate decarboxylase</fullName>
    </recommendedName>
</protein>
<feature type="modified residue" description="N6-(pyridoxal phosphate)lysine" evidence="6">
    <location>
        <position position="303"/>
    </location>
</feature>
<dbReference type="GO" id="GO:0030170">
    <property type="term" value="F:pyridoxal phosphate binding"/>
    <property type="evidence" value="ECO:0007669"/>
    <property type="project" value="InterPro"/>
</dbReference>
<keyword evidence="3" id="KW-0210">Decarboxylase</keyword>
<keyword evidence="9" id="KW-1185">Reference proteome</keyword>
<evidence type="ECO:0000256" key="7">
    <source>
        <dbReference type="RuleBase" id="RU000382"/>
    </source>
</evidence>
<dbReference type="InterPro" id="IPR015424">
    <property type="entry name" value="PyrdxlP-dep_Trfase"/>
</dbReference>
<accession>A0A120IEB7</accession>
<evidence type="ECO:0008006" key="10">
    <source>
        <dbReference type="Google" id="ProtNLM"/>
    </source>
</evidence>
<gene>
    <name evidence="8" type="ORF">Lupro_07925</name>
</gene>
<dbReference type="GO" id="GO:0019752">
    <property type="term" value="P:carboxylic acid metabolic process"/>
    <property type="evidence" value="ECO:0007669"/>
    <property type="project" value="InterPro"/>
</dbReference>
<proteinExistence type="inferred from homology"/>
<sequence>MDSLVNKIAALEKVSKELNPSLKERESINQDVQEFINNFLENLANYPAYVNENPNIEKLSIQENKKNLKELLADFNSEVVLKGIKPASGKHLGYVPGGGIYVAAIGDFLASVTNEYAGMYYASPGAVTIENELLNWMKNIFGFPKKAVGNLTSGGSIANLIALTAARDKYQIKNEKTQKSVIYLSPQAHHCIHKALRIIGLEDVNVTLLELDAISKIDTGKLATIIKEDKEKGLNPFLVIASAGTTDTGAIDPLEEIGSIAKKFNLWYHIDAAYGGFFILSENRKHLFKGIEMADSLVVDPHKGLFLPYGIGAVLIKDKEAVFHSHHYTADYMQDAVSDTMQVNPSDVSPELTKHFRGLRMWLPLQIHGVKPFIASIEEKLLLTEYFRNKLIEIGFELGPKPDLTVSYFWYPSKEVDENEFNKKLMEIIHNDGDVFLSSTKIKGKFVIRMAILSIRTKTATIDTAIEMIQKCLKQTKDAFSI</sequence>
<evidence type="ECO:0000256" key="4">
    <source>
        <dbReference type="ARBA" id="ARBA00022898"/>
    </source>
</evidence>
<dbReference type="OrthoDB" id="9803665at2"/>
<dbReference type="AlphaFoldDB" id="A0A120IEB7"/>
<dbReference type="RefSeq" id="WP_068208402.1">
    <property type="nucleotide sequence ID" value="NZ_CP013355.1"/>
</dbReference>
<evidence type="ECO:0000256" key="1">
    <source>
        <dbReference type="ARBA" id="ARBA00001933"/>
    </source>
</evidence>
<dbReference type="Proteomes" id="UP000059672">
    <property type="component" value="Chromosome"/>
</dbReference>
<reference evidence="8 9" key="2">
    <citation type="journal article" date="2016" name="Int. J. Syst. Evol. Microbiol.">
        <title>Lutibacter profundi sp. nov., isolated from a deep-sea hydrothermal system on the Arctic Mid-Ocean Ridge and emended description of the genus Lutibacter.</title>
        <authorList>
            <person name="Le Moine Bauer S."/>
            <person name="Roalkvam I."/>
            <person name="Steen I.H."/>
            <person name="Dahle H."/>
        </authorList>
    </citation>
    <scope>NUCLEOTIDE SEQUENCE [LARGE SCALE GENOMIC DNA]</scope>
    <source>
        <strain evidence="8 9">LP1</strain>
    </source>
</reference>
<keyword evidence="5 7" id="KW-0456">Lyase</keyword>
<evidence type="ECO:0000256" key="6">
    <source>
        <dbReference type="PIRSR" id="PIRSR602129-50"/>
    </source>
</evidence>
<dbReference type="SUPFAM" id="SSF53383">
    <property type="entry name" value="PLP-dependent transferases"/>
    <property type="match status" value="1"/>
</dbReference>
<evidence type="ECO:0000256" key="2">
    <source>
        <dbReference type="ARBA" id="ARBA00009533"/>
    </source>
</evidence>
<evidence type="ECO:0000256" key="5">
    <source>
        <dbReference type="ARBA" id="ARBA00023239"/>
    </source>
</evidence>
<dbReference type="InterPro" id="IPR010977">
    <property type="entry name" value="Aromatic_deC"/>
</dbReference>
<dbReference type="PANTHER" id="PTHR11999">
    <property type="entry name" value="GROUP II PYRIDOXAL-5-PHOSPHATE DECARBOXYLASE"/>
    <property type="match status" value="1"/>
</dbReference>
<comment type="cofactor">
    <cofactor evidence="1 6 7">
        <name>pyridoxal 5'-phosphate</name>
        <dbReference type="ChEBI" id="CHEBI:597326"/>
    </cofactor>
</comment>
<name>A0A120IEB7_9FLAO</name>
<dbReference type="InterPro" id="IPR015421">
    <property type="entry name" value="PyrdxlP-dep_Trfase_major"/>
</dbReference>
<dbReference type="InterPro" id="IPR015422">
    <property type="entry name" value="PyrdxlP-dep_Trfase_small"/>
</dbReference>
<organism evidence="8 9">
    <name type="scientific">Lutibacter profundi</name>
    <dbReference type="NCBI Taxonomy" id="1622118"/>
    <lineage>
        <taxon>Bacteria</taxon>
        <taxon>Pseudomonadati</taxon>
        <taxon>Bacteroidota</taxon>
        <taxon>Flavobacteriia</taxon>
        <taxon>Flavobacteriales</taxon>
        <taxon>Flavobacteriaceae</taxon>
        <taxon>Lutibacter</taxon>
    </lineage>
</organism>
<dbReference type="PANTHER" id="PTHR11999:SF70">
    <property type="entry name" value="MIP05841P"/>
    <property type="match status" value="1"/>
</dbReference>
<evidence type="ECO:0000256" key="3">
    <source>
        <dbReference type="ARBA" id="ARBA00022793"/>
    </source>
</evidence>